<gene>
    <name evidence="6" type="ORF">F5X71_19595</name>
</gene>
<dbReference type="GO" id="GO:0071766">
    <property type="term" value="P:Actinobacterium-type cell wall biogenesis"/>
    <property type="evidence" value="ECO:0007669"/>
    <property type="project" value="UniProtKB-ARBA"/>
</dbReference>
<dbReference type="InterPro" id="IPR042099">
    <property type="entry name" value="ANL_N_sf"/>
</dbReference>
<dbReference type="GO" id="GO:0070566">
    <property type="term" value="F:adenylyltransferase activity"/>
    <property type="evidence" value="ECO:0007669"/>
    <property type="project" value="TreeGrafter"/>
</dbReference>
<sequence>MCCARSVSVLGAGSGFGRPEYRSSSVAVADSGGRRSLGSEQMSVGPSTLADILVRRGVEESERVGYTFLGAHGDREVENYGQLLDRVIGMAIRLREISAPGDRVLLLCPPGLDMVHAYFACLLSRRVAVPLYVPTAQRHSDTVAAIARDSGAVAVIAPSSAAAVARELLGWPAEQILDSTAIETGNSRALLDAALPTGEDVAHLQYTSGSTGSPKGVVVRHRNLMHNLECQRHAFGHSEQSSAVHWLPPSHDMGLVLGILSPLYVGYPATLMAPFTFLRNPMIWLREVAATVNTTAGGPNLAFGICTERVSDAAAEELDLSHWDVAFVGAEPVNPIILRKFAEKFARSGFRPESFFPGYGLAEATLYVSGGPIGSGLRTRSFASEELEQGFAVARPDGRELVDLGPVAAATAAVIDPETLRRAEPGRVGEIWLSGESVTAGYWNKAEESARTFAAEITGEGTALYLRTGDLGFLADGHLFVCGRLKEVMIINGRNLFPQDIEWSIESTHPRLRRGGCAALSTEVDGEERLIVVQELDDELAEDTVAALEQSIRSAVSRDHAVALYRVIFVDKGQVLKTTSGKIRRSHLRHLYANKIGASAI</sequence>
<evidence type="ECO:0000256" key="4">
    <source>
        <dbReference type="ARBA" id="ARBA00023098"/>
    </source>
</evidence>
<evidence type="ECO:0000313" key="6">
    <source>
        <dbReference type="EMBL" id="QIS04242.1"/>
    </source>
</evidence>
<dbReference type="CDD" id="cd05931">
    <property type="entry name" value="FAAL"/>
    <property type="match status" value="1"/>
</dbReference>
<dbReference type="PROSITE" id="PS00455">
    <property type="entry name" value="AMP_BINDING"/>
    <property type="match status" value="1"/>
</dbReference>
<accession>A0A6G9XTG2</accession>
<dbReference type="Pfam" id="PF00501">
    <property type="entry name" value="AMP-binding"/>
    <property type="match status" value="1"/>
</dbReference>
<evidence type="ECO:0000259" key="5">
    <source>
        <dbReference type="PROSITE" id="PS50994"/>
    </source>
</evidence>
<reference evidence="6 7" key="1">
    <citation type="journal article" date="2019" name="ACS Chem. Biol.">
        <title>Identification and Mobilization of a Cryptic Antibiotic Biosynthesis Gene Locus from a Human-Pathogenic Nocardia Isolate.</title>
        <authorList>
            <person name="Herisse M."/>
            <person name="Ishida K."/>
            <person name="Porter J.L."/>
            <person name="Howden B."/>
            <person name="Hertweck C."/>
            <person name="Stinear T.P."/>
            <person name="Pidot S.J."/>
        </authorList>
    </citation>
    <scope>NUCLEOTIDE SEQUENCE [LARGE SCALE GENOMIC DNA]</scope>
    <source>
        <strain evidence="6 7">AUSMDU00024985</strain>
    </source>
</reference>
<dbReference type="InterPro" id="IPR001584">
    <property type="entry name" value="Integrase_cat-core"/>
</dbReference>
<keyword evidence="4" id="KW-0443">Lipid metabolism</keyword>
<dbReference type="Gene3D" id="3.40.50.12780">
    <property type="entry name" value="N-terminal domain of ligase-like"/>
    <property type="match status" value="1"/>
</dbReference>
<dbReference type="Gene3D" id="3.30.300.30">
    <property type="match status" value="1"/>
</dbReference>
<name>A0A6G9XTG2_NOCBR</name>
<dbReference type="AlphaFoldDB" id="A0A6G9XTG2"/>
<dbReference type="PANTHER" id="PTHR22754:SF32">
    <property type="entry name" value="DISCO-INTERACTING PROTEIN 2"/>
    <property type="match status" value="1"/>
</dbReference>
<protein>
    <submittedName>
        <fullName evidence="6">AMP-binding protein</fullName>
    </submittedName>
</protein>
<dbReference type="InterPro" id="IPR045851">
    <property type="entry name" value="AMP-bd_C_sf"/>
</dbReference>
<dbReference type="PROSITE" id="PS50994">
    <property type="entry name" value="INTEGRASE"/>
    <property type="match status" value="1"/>
</dbReference>
<feature type="domain" description="Integrase catalytic" evidence="5">
    <location>
        <begin position="494"/>
        <end position="601"/>
    </location>
</feature>
<dbReference type="GO" id="GO:0006633">
    <property type="term" value="P:fatty acid biosynthetic process"/>
    <property type="evidence" value="ECO:0007669"/>
    <property type="project" value="TreeGrafter"/>
</dbReference>
<dbReference type="InterPro" id="IPR000873">
    <property type="entry name" value="AMP-dep_synth/lig_dom"/>
</dbReference>
<proteinExistence type="inferred from homology"/>
<dbReference type="Proteomes" id="UP000501705">
    <property type="component" value="Chromosome"/>
</dbReference>
<keyword evidence="2" id="KW-0436">Ligase</keyword>
<dbReference type="PANTHER" id="PTHR22754">
    <property type="entry name" value="DISCO-INTERACTING PROTEIN 2 DIP2 -RELATED"/>
    <property type="match status" value="1"/>
</dbReference>
<dbReference type="Pfam" id="PF23024">
    <property type="entry name" value="AMP-dom_DIP2-like"/>
    <property type="match status" value="1"/>
</dbReference>
<keyword evidence="3" id="KW-0276">Fatty acid metabolism</keyword>
<evidence type="ECO:0000256" key="2">
    <source>
        <dbReference type="ARBA" id="ARBA00022598"/>
    </source>
</evidence>
<dbReference type="GO" id="GO:0015074">
    <property type="term" value="P:DNA integration"/>
    <property type="evidence" value="ECO:0007669"/>
    <property type="project" value="InterPro"/>
</dbReference>
<dbReference type="InterPro" id="IPR040097">
    <property type="entry name" value="FAAL/FAAC"/>
</dbReference>
<dbReference type="InterPro" id="IPR020845">
    <property type="entry name" value="AMP-binding_CS"/>
</dbReference>
<dbReference type="FunFam" id="3.40.50.12780:FF:000013">
    <property type="entry name" value="Long-chain-fatty-acid--AMP ligase FadD32"/>
    <property type="match status" value="1"/>
</dbReference>
<dbReference type="SUPFAM" id="SSF56801">
    <property type="entry name" value="Acetyl-CoA synthetase-like"/>
    <property type="match status" value="1"/>
</dbReference>
<evidence type="ECO:0000256" key="1">
    <source>
        <dbReference type="ARBA" id="ARBA00006432"/>
    </source>
</evidence>
<dbReference type="GO" id="GO:0016874">
    <property type="term" value="F:ligase activity"/>
    <property type="evidence" value="ECO:0007669"/>
    <property type="project" value="UniProtKB-KW"/>
</dbReference>
<dbReference type="GO" id="GO:0005886">
    <property type="term" value="C:plasma membrane"/>
    <property type="evidence" value="ECO:0007669"/>
    <property type="project" value="TreeGrafter"/>
</dbReference>
<dbReference type="EMBL" id="CP046171">
    <property type="protein sequence ID" value="QIS04242.1"/>
    <property type="molecule type" value="Genomic_DNA"/>
</dbReference>
<comment type="similarity">
    <text evidence="1">Belongs to the ATP-dependent AMP-binding enzyme family.</text>
</comment>
<evidence type="ECO:0000313" key="7">
    <source>
        <dbReference type="Proteomes" id="UP000501705"/>
    </source>
</evidence>
<evidence type="ECO:0000256" key="3">
    <source>
        <dbReference type="ARBA" id="ARBA00022832"/>
    </source>
</evidence>
<dbReference type="InterPro" id="IPR025110">
    <property type="entry name" value="AMP-bd_C"/>
</dbReference>
<organism evidence="6 7">
    <name type="scientific">Nocardia brasiliensis</name>
    <dbReference type="NCBI Taxonomy" id="37326"/>
    <lineage>
        <taxon>Bacteria</taxon>
        <taxon>Bacillati</taxon>
        <taxon>Actinomycetota</taxon>
        <taxon>Actinomycetes</taxon>
        <taxon>Mycobacteriales</taxon>
        <taxon>Nocardiaceae</taxon>
        <taxon>Nocardia</taxon>
    </lineage>
</organism>